<comment type="caution">
    <text evidence="1">The sequence shown here is derived from an EMBL/GenBank/DDBJ whole genome shotgun (WGS) entry which is preliminary data.</text>
</comment>
<organism evidence="1 2">
    <name type="scientific">Sphingobium naphthae</name>
    <dbReference type="NCBI Taxonomy" id="1886786"/>
    <lineage>
        <taxon>Bacteria</taxon>
        <taxon>Pseudomonadati</taxon>
        <taxon>Pseudomonadota</taxon>
        <taxon>Alphaproteobacteria</taxon>
        <taxon>Sphingomonadales</taxon>
        <taxon>Sphingomonadaceae</taxon>
        <taxon>Sphingobium</taxon>
    </lineage>
</organism>
<reference evidence="2" key="1">
    <citation type="journal article" date="2022" name="J Environ Chem Eng">
        <title>Biodegradation of petroleum oil using a constructed nonpathogenic and heavy metal-tolerant bacterial consortium isolated from marine sponges.</title>
        <authorList>
            <person name="Dechsakulwatana C."/>
            <person name="Rungsihiranrut A."/>
            <person name="Muangchinda C."/>
            <person name="Ningthoujam R."/>
            <person name="Klankeo P."/>
            <person name="Pinyakong O."/>
        </authorList>
    </citation>
    <scope>NUCLEOTIDE SEQUENCE [LARGE SCALE GENOMIC DNA]</scope>
    <source>
        <strain evidence="2">MO2-4</strain>
    </source>
</reference>
<dbReference type="RefSeq" id="WP_317516171.1">
    <property type="nucleotide sequence ID" value="NZ_JAPTHD010000001.1"/>
</dbReference>
<name>A0ABU3ZUJ7_9SPHN</name>
<sequence length="103" mass="10392">MMISARFRRHAPLCIQCALVVVGLLALYVTPPVSGQMLLLPVGPGSRAVLASTAVAHGARLVAAGPVAGSLLVDGRRDELMRPLIGVGAIAISARAAGCGEPA</sequence>
<dbReference type="EMBL" id="JAPTHD010000001">
    <property type="protein sequence ID" value="MDV5823165.1"/>
    <property type="molecule type" value="Genomic_DNA"/>
</dbReference>
<evidence type="ECO:0000313" key="1">
    <source>
        <dbReference type="EMBL" id="MDV5823165.1"/>
    </source>
</evidence>
<accession>A0ABU3ZUJ7</accession>
<evidence type="ECO:0000313" key="2">
    <source>
        <dbReference type="Proteomes" id="UP001185984"/>
    </source>
</evidence>
<gene>
    <name evidence="1" type="ORF">O0R41_06075</name>
</gene>
<keyword evidence="2" id="KW-1185">Reference proteome</keyword>
<proteinExistence type="predicted"/>
<dbReference type="Proteomes" id="UP001185984">
    <property type="component" value="Unassembled WGS sequence"/>
</dbReference>
<protein>
    <submittedName>
        <fullName evidence="1">Uncharacterized protein</fullName>
    </submittedName>
</protein>